<feature type="region of interest" description="Disordered" evidence="1">
    <location>
        <begin position="1"/>
        <end position="41"/>
    </location>
</feature>
<evidence type="ECO:0000313" key="3">
    <source>
        <dbReference type="Proteomes" id="UP001596282"/>
    </source>
</evidence>
<name>A0ABW1RXJ1_9LACO</name>
<keyword evidence="3" id="KW-1185">Reference proteome</keyword>
<proteinExistence type="predicted"/>
<evidence type="ECO:0000256" key="1">
    <source>
        <dbReference type="SAM" id="MobiDB-lite"/>
    </source>
</evidence>
<accession>A0ABW1RXJ1</accession>
<sequence>MPTVNGESFTLVPRIKNPNASSKPSQPMTEEWHNVDSEAVE</sequence>
<organism evidence="2 3">
    <name type="scientific">Lactiplantibacillus daowaiensis</name>
    <dbReference type="NCBI Taxonomy" id="2559918"/>
    <lineage>
        <taxon>Bacteria</taxon>
        <taxon>Bacillati</taxon>
        <taxon>Bacillota</taxon>
        <taxon>Bacilli</taxon>
        <taxon>Lactobacillales</taxon>
        <taxon>Lactobacillaceae</taxon>
        <taxon>Lactiplantibacillus</taxon>
    </lineage>
</organism>
<dbReference type="EMBL" id="JBHSSC010000007">
    <property type="protein sequence ID" value="MFC6180173.1"/>
    <property type="molecule type" value="Genomic_DNA"/>
</dbReference>
<feature type="compositionally biased region" description="Polar residues" evidence="1">
    <location>
        <begin position="18"/>
        <end position="28"/>
    </location>
</feature>
<protein>
    <submittedName>
        <fullName evidence="2">Uncharacterized protein</fullName>
    </submittedName>
</protein>
<comment type="caution">
    <text evidence="2">The sequence shown here is derived from an EMBL/GenBank/DDBJ whole genome shotgun (WGS) entry which is preliminary data.</text>
</comment>
<reference evidence="3" key="1">
    <citation type="journal article" date="2019" name="Int. J. Syst. Evol. Microbiol.">
        <title>The Global Catalogue of Microorganisms (GCM) 10K type strain sequencing project: providing services to taxonomists for standard genome sequencing and annotation.</title>
        <authorList>
            <consortium name="The Broad Institute Genomics Platform"/>
            <consortium name="The Broad Institute Genome Sequencing Center for Infectious Disease"/>
            <person name="Wu L."/>
            <person name="Ma J."/>
        </authorList>
    </citation>
    <scope>NUCLEOTIDE SEQUENCE [LARGE SCALE GENOMIC DNA]</scope>
    <source>
        <strain evidence="3">CCM 8933</strain>
    </source>
</reference>
<gene>
    <name evidence="2" type="ORF">ACFP5Y_02910</name>
</gene>
<feature type="compositionally biased region" description="Basic and acidic residues" evidence="1">
    <location>
        <begin position="30"/>
        <end position="41"/>
    </location>
</feature>
<dbReference type="RefSeq" id="WP_263390552.1">
    <property type="nucleotide sequence ID" value="NZ_BJDJ01000013.1"/>
</dbReference>
<evidence type="ECO:0000313" key="2">
    <source>
        <dbReference type="EMBL" id="MFC6180173.1"/>
    </source>
</evidence>
<dbReference type="Proteomes" id="UP001596282">
    <property type="component" value="Unassembled WGS sequence"/>
</dbReference>